<proteinExistence type="predicted"/>
<dbReference type="Proteomes" id="UP000178129">
    <property type="component" value="Unassembled WGS sequence"/>
</dbReference>
<gene>
    <name evidence="2" type="ORF">RCO7_10664</name>
</gene>
<dbReference type="InParanoid" id="A0A1E1L3S9"/>
<name>A0A1E1L3S9_9HELO</name>
<comment type="caution">
    <text evidence="2">The sequence shown here is derived from an EMBL/GenBank/DDBJ whole genome shotgun (WGS) entry which is preliminary data.</text>
</comment>
<dbReference type="EMBL" id="FJUW01000031">
    <property type="protein sequence ID" value="CZT04238.1"/>
    <property type="molecule type" value="Genomic_DNA"/>
</dbReference>
<protein>
    <submittedName>
        <fullName evidence="2">Uncharacterized protein</fullName>
    </submittedName>
</protein>
<feature type="region of interest" description="Disordered" evidence="1">
    <location>
        <begin position="88"/>
        <end position="117"/>
    </location>
</feature>
<evidence type="ECO:0000313" key="3">
    <source>
        <dbReference type="Proteomes" id="UP000178129"/>
    </source>
</evidence>
<keyword evidence="3" id="KW-1185">Reference proteome</keyword>
<reference evidence="3" key="1">
    <citation type="submission" date="2016-03" db="EMBL/GenBank/DDBJ databases">
        <authorList>
            <person name="Ploux O."/>
        </authorList>
    </citation>
    <scope>NUCLEOTIDE SEQUENCE [LARGE SCALE GENOMIC DNA]</scope>
    <source>
        <strain evidence="3">UK7</strain>
    </source>
</reference>
<evidence type="ECO:0000313" key="2">
    <source>
        <dbReference type="EMBL" id="CZT04238.1"/>
    </source>
</evidence>
<sequence>MSLTSESVKPASGLRKYLASLYSVYGIHLNAKTAGCASSDTCRIGRSPVSKHKLWIIAGDRKESLREHGNQNIGKAFKREQYGILITGRHDRNKPSFESPNGIKPYKQLPGFQPADQ</sequence>
<accession>A0A1E1L3S9</accession>
<evidence type="ECO:0000256" key="1">
    <source>
        <dbReference type="SAM" id="MobiDB-lite"/>
    </source>
</evidence>
<organism evidence="2 3">
    <name type="scientific">Rhynchosporium graminicola</name>
    <dbReference type="NCBI Taxonomy" id="2792576"/>
    <lineage>
        <taxon>Eukaryota</taxon>
        <taxon>Fungi</taxon>
        <taxon>Dikarya</taxon>
        <taxon>Ascomycota</taxon>
        <taxon>Pezizomycotina</taxon>
        <taxon>Leotiomycetes</taxon>
        <taxon>Helotiales</taxon>
        <taxon>Ploettnerulaceae</taxon>
        <taxon>Rhynchosporium</taxon>
    </lineage>
</organism>
<dbReference type="AlphaFoldDB" id="A0A1E1L3S9"/>